<dbReference type="EMBL" id="CAIIXF020000003">
    <property type="protein sequence ID" value="CAH1779804.1"/>
    <property type="molecule type" value="Genomic_DNA"/>
</dbReference>
<reference evidence="2" key="1">
    <citation type="submission" date="2022-03" db="EMBL/GenBank/DDBJ databases">
        <authorList>
            <person name="Martin C."/>
        </authorList>
    </citation>
    <scope>NUCLEOTIDE SEQUENCE</scope>
</reference>
<feature type="compositionally biased region" description="Polar residues" evidence="1">
    <location>
        <begin position="129"/>
        <end position="141"/>
    </location>
</feature>
<feature type="region of interest" description="Disordered" evidence="1">
    <location>
        <begin position="120"/>
        <end position="175"/>
    </location>
</feature>
<accession>A0A8J1UTM3</accession>
<gene>
    <name evidence="2" type="ORF">OFUS_LOCUS6574</name>
</gene>
<keyword evidence="3" id="KW-1185">Reference proteome</keyword>
<dbReference type="Proteomes" id="UP000749559">
    <property type="component" value="Unassembled WGS sequence"/>
</dbReference>
<evidence type="ECO:0000313" key="2">
    <source>
        <dbReference type="EMBL" id="CAH1779804.1"/>
    </source>
</evidence>
<sequence>MPQITGRDWGNYPYSQYNIFKGRQELSQPRTVWRELNDDFNHDGCVFQRTNGHRGFYVVHPDWLSESVNTPRFEGRNRNPWPWEVQGAKGYHEPRYDMPKTAWGDSLTYPEATASTKYWQNMPRDPTRSHGSSVSRYNPRTQRGVIEETLTPLPGNWHAPSRLHKPIDQPRGTHRTFPETIVTGRMDNKFSPSWYPGYY</sequence>
<evidence type="ECO:0000313" key="3">
    <source>
        <dbReference type="Proteomes" id="UP000749559"/>
    </source>
</evidence>
<evidence type="ECO:0000256" key="1">
    <source>
        <dbReference type="SAM" id="MobiDB-lite"/>
    </source>
</evidence>
<dbReference type="OrthoDB" id="6140402at2759"/>
<proteinExistence type="predicted"/>
<protein>
    <submittedName>
        <fullName evidence="2">Uncharacterized protein</fullName>
    </submittedName>
</protein>
<organism evidence="2 3">
    <name type="scientific">Owenia fusiformis</name>
    <name type="common">Polychaete worm</name>
    <dbReference type="NCBI Taxonomy" id="6347"/>
    <lineage>
        <taxon>Eukaryota</taxon>
        <taxon>Metazoa</taxon>
        <taxon>Spiralia</taxon>
        <taxon>Lophotrochozoa</taxon>
        <taxon>Annelida</taxon>
        <taxon>Polychaeta</taxon>
        <taxon>Sedentaria</taxon>
        <taxon>Canalipalpata</taxon>
        <taxon>Sabellida</taxon>
        <taxon>Oweniida</taxon>
        <taxon>Oweniidae</taxon>
        <taxon>Owenia</taxon>
    </lineage>
</organism>
<name>A0A8J1UTM3_OWEFU</name>
<comment type="caution">
    <text evidence="2">The sequence shown here is derived from an EMBL/GenBank/DDBJ whole genome shotgun (WGS) entry which is preliminary data.</text>
</comment>
<dbReference type="AlphaFoldDB" id="A0A8J1UTM3"/>